<feature type="transmembrane region" description="Helical" evidence="1">
    <location>
        <begin position="6"/>
        <end position="26"/>
    </location>
</feature>
<keyword evidence="1" id="KW-0812">Transmembrane</keyword>
<keyword evidence="1" id="KW-1133">Transmembrane helix</keyword>
<keyword evidence="1" id="KW-0472">Membrane</keyword>
<evidence type="ECO:0000256" key="1">
    <source>
        <dbReference type="SAM" id="Phobius"/>
    </source>
</evidence>
<reference evidence="2" key="1">
    <citation type="journal article" date="2020" name="Nature">
        <title>Giant virus diversity and host interactions through global metagenomics.</title>
        <authorList>
            <person name="Schulz F."/>
            <person name="Roux S."/>
            <person name="Paez-Espino D."/>
            <person name="Jungbluth S."/>
            <person name="Walsh D.A."/>
            <person name="Denef V.J."/>
            <person name="McMahon K.D."/>
            <person name="Konstantinidis K.T."/>
            <person name="Eloe-Fadrosh E.A."/>
            <person name="Kyrpides N.C."/>
            <person name="Woyke T."/>
        </authorList>
    </citation>
    <scope>NUCLEOTIDE SEQUENCE</scope>
    <source>
        <strain evidence="2">GVMAG-M-3300023184-71</strain>
    </source>
</reference>
<accession>A0A6C0IE78</accession>
<dbReference type="Gene3D" id="2.115.10.20">
    <property type="entry name" value="Glycosyl hydrolase domain, family 43"/>
    <property type="match status" value="1"/>
</dbReference>
<dbReference type="EMBL" id="MN740157">
    <property type="protein sequence ID" value="QHT90726.1"/>
    <property type="molecule type" value="Genomic_DNA"/>
</dbReference>
<protein>
    <submittedName>
        <fullName evidence="2">Uncharacterized protein</fullName>
    </submittedName>
</protein>
<name>A0A6C0IE78_9ZZZZ</name>
<dbReference type="InterPro" id="IPR023296">
    <property type="entry name" value="Glyco_hydro_beta-prop_sf"/>
</dbReference>
<proteinExistence type="predicted"/>
<sequence length="361" mass="41533">MVLVVVVCILTVGMLIVFLIGSILWFRNRETELTQQQLILTHAFPTRTLRTEITSLYHPHLRDRMHPYNPSLFVYQDQKYLVHRLSTFNMCKDIIRHFPEFIAVKERHGVLNSIVIQTPRGNCIFVDVPHDNPFPCPEAYVDPRSIVWKNDLVLVVNNPQHEKCKKTTMVLLFLRLGHVEDLECTSLLTPYRVLDLSYADARPIEKNWMPFIYHDQIHFVYSVSPHVILRCDTETGVCTRIASTKHEGLSSLRGGSPFVYVEGRGYLTVAHIRHAIGGMKLVYHSVLYLMESEPPFRILAFSPPFFLDDDFEPHRFKQIIQFAAGLWIQGDHLLISYGSGDCSSRVLSLPLDDALCLLHPV</sequence>
<dbReference type="AlphaFoldDB" id="A0A6C0IE78"/>
<evidence type="ECO:0000313" key="2">
    <source>
        <dbReference type="EMBL" id="QHT90726.1"/>
    </source>
</evidence>
<organism evidence="2">
    <name type="scientific">viral metagenome</name>
    <dbReference type="NCBI Taxonomy" id="1070528"/>
    <lineage>
        <taxon>unclassified sequences</taxon>
        <taxon>metagenomes</taxon>
        <taxon>organismal metagenomes</taxon>
    </lineage>
</organism>